<feature type="domain" description="GGDEF" evidence="3">
    <location>
        <begin position="214"/>
        <end position="352"/>
    </location>
</feature>
<dbReference type="InterPro" id="IPR000160">
    <property type="entry name" value="GGDEF_dom"/>
</dbReference>
<dbReference type="AlphaFoldDB" id="A0A975B2S5"/>
<dbReference type="Gene3D" id="3.20.20.450">
    <property type="entry name" value="EAL domain"/>
    <property type="match status" value="1"/>
</dbReference>
<name>A0A975B2S5_9BACT</name>
<keyword evidence="1" id="KW-0472">Membrane</keyword>
<dbReference type="InterPro" id="IPR050706">
    <property type="entry name" value="Cyclic-di-GMP_PDE-like"/>
</dbReference>
<dbReference type="InterPro" id="IPR043128">
    <property type="entry name" value="Rev_trsase/Diguanyl_cyclase"/>
</dbReference>
<dbReference type="PANTHER" id="PTHR33121">
    <property type="entry name" value="CYCLIC DI-GMP PHOSPHODIESTERASE PDEF"/>
    <property type="match status" value="1"/>
</dbReference>
<dbReference type="RefSeq" id="WP_207560669.1">
    <property type="nucleotide sequence ID" value="NZ_CP046072.1"/>
</dbReference>
<feature type="domain" description="EAL" evidence="2">
    <location>
        <begin position="361"/>
        <end position="613"/>
    </location>
</feature>
<evidence type="ECO:0000313" key="4">
    <source>
        <dbReference type="EMBL" id="QSZ43093.1"/>
    </source>
</evidence>
<dbReference type="InterPro" id="IPR001633">
    <property type="entry name" value="EAL_dom"/>
</dbReference>
<reference evidence="4" key="1">
    <citation type="submission" date="2019-11" db="EMBL/GenBank/DDBJ databases">
        <authorList>
            <person name="Kojima H."/>
        </authorList>
    </citation>
    <scope>NUCLEOTIDE SEQUENCE</scope>
    <source>
        <strain evidence="4">H1576</strain>
    </source>
</reference>
<dbReference type="SUPFAM" id="SSF55073">
    <property type="entry name" value="Nucleotide cyclase"/>
    <property type="match status" value="1"/>
</dbReference>
<dbReference type="CDD" id="cd01949">
    <property type="entry name" value="GGDEF"/>
    <property type="match status" value="1"/>
</dbReference>
<proteinExistence type="predicted"/>
<dbReference type="GO" id="GO:0071111">
    <property type="term" value="F:cyclic-guanylate-specific phosphodiesterase activity"/>
    <property type="evidence" value="ECO:0007669"/>
    <property type="project" value="InterPro"/>
</dbReference>
<feature type="transmembrane region" description="Helical" evidence="1">
    <location>
        <begin position="81"/>
        <end position="99"/>
    </location>
</feature>
<dbReference type="PANTHER" id="PTHR33121:SF70">
    <property type="entry name" value="SIGNALING PROTEIN YKOW"/>
    <property type="match status" value="1"/>
</dbReference>
<evidence type="ECO:0000313" key="5">
    <source>
        <dbReference type="Proteomes" id="UP000671852"/>
    </source>
</evidence>
<evidence type="ECO:0000256" key="1">
    <source>
        <dbReference type="SAM" id="Phobius"/>
    </source>
</evidence>
<evidence type="ECO:0000259" key="3">
    <source>
        <dbReference type="PROSITE" id="PS50887"/>
    </source>
</evidence>
<reference evidence="4" key="2">
    <citation type="submission" date="2021-04" db="EMBL/GenBank/DDBJ databases">
        <title>Isolation and characterization of a novel species of the genus Sulfurimonas.</title>
        <authorList>
            <person name="Fukui M."/>
        </authorList>
    </citation>
    <scope>NUCLEOTIDE SEQUENCE</scope>
    <source>
        <strain evidence="4">H1576</strain>
    </source>
</reference>
<accession>A0A975B2S5</accession>
<sequence length="613" mass="71392">MNENLSFYKFMHKQILVIIVLNVLTAPGYLLMGYIYTSMLYEFLWMLMTFVVAIYGYYLYKEFNIKMTLGAKDRWLNKVRYFMFTYSSTWSIMFYYYVMNENIEMHYIAISTQLGTSVVAATLLASQRKLVVFTVSFLMMPLILYFLFVGEAFSYILSFFTFVLGVVLLYAAKNTNDYILKSNYQAYHDHLTNIGNRRYFLEILESSVRENNDKYTYLLLIDLDYFKTINDTLGHDVGDELLKEVAKRMVNLSDKHDNKVARLGGDEFCILSSDFNTQESCLDGAKTFSTELLKEIKNNYNLNGNHLYISASIGVSVVNTTNIAAAEYLKEADMAMYEAKHNGRDGIIVFNEELCELVQRKLDIERLLHFALEKDEISLVYQPQIDEKNLVVGCEVLVRWHNEKLGFVPPDIFIPIAENTGFIIELGEYILYEAFQTIKEWDTSDLGIKQVSINISMRQLMHQDFLNTIQRAMKKYFRYGCEINIIFEITETSASDDYRSLVRVMNILKRYGITFSMDDFGTGYSSLSYLRELPIEELKIDKSFISQLADVQQASLVKTIVDIAKNLNLTIVAEGVEEEYQREYLQELDCDLYQGYLYSKPIKKEEFENFCRK</sequence>
<feature type="transmembrane region" description="Helical" evidence="1">
    <location>
        <begin position="43"/>
        <end position="60"/>
    </location>
</feature>
<dbReference type="InterPro" id="IPR029787">
    <property type="entry name" value="Nucleotide_cyclase"/>
</dbReference>
<protein>
    <submittedName>
        <fullName evidence="4">EAL domain-containing protein</fullName>
    </submittedName>
</protein>
<dbReference type="Proteomes" id="UP000671852">
    <property type="component" value="Chromosome"/>
</dbReference>
<keyword evidence="1" id="KW-0812">Transmembrane</keyword>
<feature type="transmembrane region" description="Helical" evidence="1">
    <location>
        <begin position="105"/>
        <end position="125"/>
    </location>
</feature>
<dbReference type="Pfam" id="PF00563">
    <property type="entry name" value="EAL"/>
    <property type="match status" value="1"/>
</dbReference>
<dbReference type="KEGG" id="saqt:GJV85_06925"/>
<organism evidence="4 5">
    <name type="scientific">Sulfurimonas aquatica</name>
    <dbReference type="NCBI Taxonomy" id="2672570"/>
    <lineage>
        <taxon>Bacteria</taxon>
        <taxon>Pseudomonadati</taxon>
        <taxon>Campylobacterota</taxon>
        <taxon>Epsilonproteobacteria</taxon>
        <taxon>Campylobacterales</taxon>
        <taxon>Sulfurimonadaceae</taxon>
        <taxon>Sulfurimonas</taxon>
    </lineage>
</organism>
<feature type="transmembrane region" description="Helical" evidence="1">
    <location>
        <begin position="15"/>
        <end position="37"/>
    </location>
</feature>
<dbReference type="EMBL" id="CP046072">
    <property type="protein sequence ID" value="QSZ43093.1"/>
    <property type="molecule type" value="Genomic_DNA"/>
</dbReference>
<keyword evidence="1" id="KW-1133">Transmembrane helix</keyword>
<feature type="transmembrane region" description="Helical" evidence="1">
    <location>
        <begin position="130"/>
        <end position="148"/>
    </location>
</feature>
<dbReference type="NCBIfam" id="TIGR00254">
    <property type="entry name" value="GGDEF"/>
    <property type="match status" value="1"/>
</dbReference>
<feature type="transmembrane region" description="Helical" evidence="1">
    <location>
        <begin position="154"/>
        <end position="172"/>
    </location>
</feature>
<dbReference type="SMART" id="SM00052">
    <property type="entry name" value="EAL"/>
    <property type="match status" value="1"/>
</dbReference>
<dbReference type="Gene3D" id="3.30.70.270">
    <property type="match status" value="1"/>
</dbReference>
<evidence type="ECO:0000259" key="2">
    <source>
        <dbReference type="PROSITE" id="PS50883"/>
    </source>
</evidence>
<gene>
    <name evidence="4" type="ORF">GJV85_06925</name>
</gene>
<dbReference type="PROSITE" id="PS50887">
    <property type="entry name" value="GGDEF"/>
    <property type="match status" value="1"/>
</dbReference>
<dbReference type="InterPro" id="IPR035919">
    <property type="entry name" value="EAL_sf"/>
</dbReference>
<dbReference type="SUPFAM" id="SSF141868">
    <property type="entry name" value="EAL domain-like"/>
    <property type="match status" value="1"/>
</dbReference>
<dbReference type="Pfam" id="PF00990">
    <property type="entry name" value="GGDEF"/>
    <property type="match status" value="1"/>
</dbReference>
<dbReference type="CDD" id="cd01948">
    <property type="entry name" value="EAL"/>
    <property type="match status" value="1"/>
</dbReference>
<dbReference type="PROSITE" id="PS50883">
    <property type="entry name" value="EAL"/>
    <property type="match status" value="1"/>
</dbReference>
<keyword evidence="5" id="KW-1185">Reference proteome</keyword>
<dbReference type="SMART" id="SM00267">
    <property type="entry name" value="GGDEF"/>
    <property type="match status" value="1"/>
</dbReference>